<sequence length="134" mass="15355">MSLSEDERHAIVAFRIQKSKDTLDEAKGIATLGYWNAVANRLYYACYYVTSALLVKNEYAAQTHRGVIHLLGLHFIKKGMISKDAGKFYSKLYELRQTGDYDDLFNLAEEDVQPMIISAQSYIDEIIQFMENDS</sequence>
<evidence type="ECO:0000313" key="3">
    <source>
        <dbReference type="EMBL" id="SHI89096.1"/>
    </source>
</evidence>
<dbReference type="AlphaFoldDB" id="A0A1M6EUP0"/>
<dbReference type="InterPro" id="IPR052226">
    <property type="entry name" value="UPF0332_toxin"/>
</dbReference>
<gene>
    <name evidence="3" type="ORF">SAMN05444280_107124</name>
</gene>
<feature type="domain" description="HEPN" evidence="2">
    <location>
        <begin position="14"/>
        <end position="121"/>
    </location>
</feature>
<dbReference type="Pfam" id="PF05168">
    <property type="entry name" value="HEPN"/>
    <property type="match status" value="1"/>
</dbReference>
<protein>
    <submittedName>
        <fullName evidence="3">Uncharacterized protein, contains HEPN domain, UPF0332 family</fullName>
    </submittedName>
</protein>
<dbReference type="RefSeq" id="WP_073167458.1">
    <property type="nucleotide sequence ID" value="NZ_FQZE01000007.1"/>
</dbReference>
<reference evidence="3 4" key="1">
    <citation type="submission" date="2016-11" db="EMBL/GenBank/DDBJ databases">
        <authorList>
            <person name="Jaros S."/>
            <person name="Januszkiewicz K."/>
            <person name="Wedrychowicz H."/>
        </authorList>
    </citation>
    <scope>NUCLEOTIDE SEQUENCE [LARGE SCALE GENOMIC DNA]</scope>
    <source>
        <strain evidence="3 4">DSM 27063</strain>
    </source>
</reference>
<dbReference type="Proteomes" id="UP000184050">
    <property type="component" value="Unassembled WGS sequence"/>
</dbReference>
<evidence type="ECO:0000313" key="4">
    <source>
        <dbReference type="Proteomes" id="UP000184050"/>
    </source>
</evidence>
<dbReference type="Gene3D" id="1.20.120.330">
    <property type="entry name" value="Nucleotidyltransferases domain 2"/>
    <property type="match status" value="1"/>
</dbReference>
<proteinExistence type="inferred from homology"/>
<name>A0A1M6EUP0_9BACT</name>
<comment type="similarity">
    <text evidence="1">Belongs to the UPF0332 family.</text>
</comment>
<evidence type="ECO:0000256" key="1">
    <source>
        <dbReference type="ARBA" id="ARBA00038248"/>
    </source>
</evidence>
<dbReference type="InterPro" id="IPR007842">
    <property type="entry name" value="HEPN_dom"/>
</dbReference>
<dbReference type="PANTHER" id="PTHR36565:SF1">
    <property type="entry name" value="UPF0332 PROTEIN TM_1000"/>
    <property type="match status" value="1"/>
</dbReference>
<dbReference type="STRING" id="1168035.SAMN05444280_107124"/>
<keyword evidence="4" id="KW-1185">Reference proteome</keyword>
<organism evidence="3 4">
    <name type="scientific">Tangfeifania diversioriginum</name>
    <dbReference type="NCBI Taxonomy" id="1168035"/>
    <lineage>
        <taxon>Bacteria</taxon>
        <taxon>Pseudomonadati</taxon>
        <taxon>Bacteroidota</taxon>
        <taxon>Bacteroidia</taxon>
        <taxon>Marinilabiliales</taxon>
        <taxon>Prolixibacteraceae</taxon>
        <taxon>Tangfeifania</taxon>
    </lineage>
</organism>
<dbReference type="OrthoDB" id="1494057at2"/>
<dbReference type="EMBL" id="FQZE01000007">
    <property type="protein sequence ID" value="SHI89096.1"/>
    <property type="molecule type" value="Genomic_DNA"/>
</dbReference>
<accession>A0A1M6EUP0</accession>
<dbReference type="PANTHER" id="PTHR36565">
    <property type="entry name" value="UPF0332 PROTEIN TM_1000"/>
    <property type="match status" value="1"/>
</dbReference>
<evidence type="ECO:0000259" key="2">
    <source>
        <dbReference type="Pfam" id="PF05168"/>
    </source>
</evidence>